<evidence type="ECO:0000313" key="3">
    <source>
        <dbReference type="Proteomes" id="UP000002931"/>
    </source>
</evidence>
<reference evidence="2 3" key="1">
    <citation type="journal article" date="2010" name="J. Bacteriol.">
        <title>Genome sequences of Pelagibaca bermudensis HTCC2601T and Maritimibacter alkaliphilus HTCC2654T, the type strains of two marine Roseobacter genera.</title>
        <authorList>
            <person name="Thrash J.C."/>
            <person name="Cho J.C."/>
            <person name="Ferriera S."/>
            <person name="Johnson J."/>
            <person name="Vergin K.L."/>
            <person name="Giovannoni S.J."/>
        </authorList>
    </citation>
    <scope>NUCLEOTIDE SEQUENCE [LARGE SCALE GENOMIC DNA]</scope>
    <source>
        <strain evidence="2 3">HTCC2654</strain>
    </source>
</reference>
<protein>
    <submittedName>
        <fullName evidence="2">Putative FAD-linked oxidoreductase</fullName>
    </submittedName>
</protein>
<dbReference type="PANTHER" id="PTHR42685:SF22">
    <property type="entry name" value="CONDITIONED MEDIUM FACTOR RECEPTOR 1"/>
    <property type="match status" value="1"/>
</dbReference>
<dbReference type="Proteomes" id="UP000002931">
    <property type="component" value="Unassembled WGS sequence"/>
</dbReference>
<dbReference type="InterPro" id="IPR023753">
    <property type="entry name" value="FAD/NAD-binding_dom"/>
</dbReference>
<keyword evidence="3" id="KW-1185">Reference proteome</keyword>
<organism evidence="2 3">
    <name type="scientific">Maritimibacter alkaliphilus HTCC2654</name>
    <dbReference type="NCBI Taxonomy" id="314271"/>
    <lineage>
        <taxon>Bacteria</taxon>
        <taxon>Pseudomonadati</taxon>
        <taxon>Pseudomonadota</taxon>
        <taxon>Alphaproteobacteria</taxon>
        <taxon>Rhodobacterales</taxon>
        <taxon>Roseobacteraceae</taxon>
        <taxon>Maritimibacter</taxon>
    </lineage>
</organism>
<dbReference type="AlphaFoldDB" id="A3VAK2"/>
<dbReference type="Pfam" id="PF07992">
    <property type="entry name" value="Pyr_redox_2"/>
    <property type="match status" value="1"/>
</dbReference>
<dbReference type="EMBL" id="AAMT01000001">
    <property type="protein sequence ID" value="EAQ14943.1"/>
    <property type="molecule type" value="Genomic_DNA"/>
</dbReference>
<dbReference type="InterPro" id="IPR036188">
    <property type="entry name" value="FAD/NAD-bd_sf"/>
</dbReference>
<sequence>MVIGGGLAGAATATHLARAGREVILLERDRTPAHKVCGEFLGQLACGELERFGVDLAALGAVPIARTRLFAGRAKAEAPLPFRAAGLSRATLDPHLRTLAAGVGVDLRTGVRATGVTPGAVEVEGGASIAADHVIVATGKHEVRGVLRRTVAKAKDSKIGIKEHLRLTGEQCDALGPAVELHFIPGGYAGLMPVGAGAANLSIAMETGVWREHGLTPASYLDWLRSVSPSLSLRLDGATRLFERPLMVSGVPYGFRLWGAKPDLPGIWRVGDQAMVTPSLTGEGMSLALGTAKCLADCLLNGASTSDYRAELKRRFGRQIAVARAFDVVLQRESLHPPIVGGLAQWPALLSAGAKWSRGG</sequence>
<dbReference type="Gene3D" id="3.50.50.60">
    <property type="entry name" value="FAD/NAD(P)-binding domain"/>
    <property type="match status" value="1"/>
</dbReference>
<dbReference type="STRING" id="314271.RB2654_20208"/>
<dbReference type="OrthoDB" id="5652862at2"/>
<name>A3VAK2_9RHOB</name>
<comment type="caution">
    <text evidence="2">The sequence shown here is derived from an EMBL/GenBank/DDBJ whole genome shotgun (WGS) entry which is preliminary data.</text>
</comment>
<accession>A3VAK2</accession>
<dbReference type="GO" id="GO:0016491">
    <property type="term" value="F:oxidoreductase activity"/>
    <property type="evidence" value="ECO:0007669"/>
    <property type="project" value="UniProtKB-KW"/>
</dbReference>
<evidence type="ECO:0000313" key="2">
    <source>
        <dbReference type="EMBL" id="EAQ14943.1"/>
    </source>
</evidence>
<dbReference type="eggNOG" id="COG0644">
    <property type="taxonomic scope" value="Bacteria"/>
</dbReference>
<dbReference type="InterPro" id="IPR050407">
    <property type="entry name" value="Geranylgeranyl_reductase"/>
</dbReference>
<dbReference type="SUPFAM" id="SSF51905">
    <property type="entry name" value="FAD/NAD(P)-binding domain"/>
    <property type="match status" value="1"/>
</dbReference>
<evidence type="ECO:0000259" key="1">
    <source>
        <dbReference type="Pfam" id="PF07992"/>
    </source>
</evidence>
<dbReference type="HOGENOM" id="CLU_024648_5_3_5"/>
<dbReference type="PANTHER" id="PTHR42685">
    <property type="entry name" value="GERANYLGERANYL DIPHOSPHATE REDUCTASE"/>
    <property type="match status" value="1"/>
</dbReference>
<gene>
    <name evidence="2" type="ORF">RB2654_20208</name>
</gene>
<feature type="domain" description="FAD/NAD(P)-binding" evidence="1">
    <location>
        <begin position="1"/>
        <end position="143"/>
    </location>
</feature>
<dbReference type="RefSeq" id="WP_008334930.1">
    <property type="nucleotide sequence ID" value="NZ_CH902578.1"/>
</dbReference>
<proteinExistence type="predicted"/>